<dbReference type="EMBL" id="RQTJ01000017">
    <property type="protein sequence ID" value="RRA94540.1"/>
    <property type="molecule type" value="Genomic_DNA"/>
</dbReference>
<dbReference type="OrthoDB" id="1378933at2"/>
<comment type="caution">
    <text evidence="1">The sequence shown here is derived from an EMBL/GenBank/DDBJ whole genome shotgun (WGS) entry which is preliminary data.</text>
</comment>
<gene>
    <name evidence="1" type="ORF">EG242_09010</name>
</gene>
<accession>A0A3P1B0L6</accession>
<dbReference type="Proteomes" id="UP000268372">
    <property type="component" value="Unassembled WGS sequence"/>
</dbReference>
<reference evidence="1 2" key="1">
    <citation type="submission" date="2018-11" db="EMBL/GenBank/DDBJ databases">
        <title>Flavobacterium sp. nov., YIM 102796 draft genome.</title>
        <authorList>
            <person name="Li G."/>
            <person name="Jiang Y."/>
        </authorList>
    </citation>
    <scope>NUCLEOTIDE SEQUENCE [LARGE SCALE GENOMIC DNA]</scope>
    <source>
        <strain evidence="1 2">YIM 102796</strain>
    </source>
</reference>
<evidence type="ECO:0000313" key="2">
    <source>
        <dbReference type="Proteomes" id="UP000268372"/>
    </source>
</evidence>
<sequence>MTTNSYTGTVANPNGYKSFWDIYNREYREMWYHYENTTAYPSTPATRLVFEVTPYIGLAYSDNDVFDSTFFDESTNIGEGPFIGLPTQFPNMYPTPTFNEIGNFVPAKPITLSGFAAPIWDNTVLRVFSTDHCPVIGANINSAYNPNFIYFDISSPPAPYQTSTAMEQDFLSKYGKVFFYYWVAKDPGTSLVIADGYITAYCDTGDTTYWADTTIPASNLPGVGSAKLYKNIRCNDNGFRSYELVLEDGTYPSETVFANPLNGVSYRVSIETFRGGYSYGGGPSSGIGGTAMGGTASTVKLELN</sequence>
<proteinExistence type="predicted"/>
<name>A0A3P1B0L6_9FLAO</name>
<evidence type="ECO:0000313" key="1">
    <source>
        <dbReference type="EMBL" id="RRA94540.1"/>
    </source>
</evidence>
<organism evidence="1 2">
    <name type="scientific">Paenimyroides viscosum</name>
    <dbReference type="NCBI Taxonomy" id="2488729"/>
    <lineage>
        <taxon>Bacteria</taxon>
        <taxon>Pseudomonadati</taxon>
        <taxon>Bacteroidota</taxon>
        <taxon>Flavobacteriia</taxon>
        <taxon>Flavobacteriales</taxon>
        <taxon>Flavobacteriaceae</taxon>
        <taxon>Paenimyroides</taxon>
    </lineage>
</organism>
<protein>
    <submittedName>
        <fullName evidence="1">Uncharacterized protein</fullName>
    </submittedName>
</protein>
<keyword evidence="2" id="KW-1185">Reference proteome</keyword>
<dbReference type="RefSeq" id="WP_124899565.1">
    <property type="nucleotide sequence ID" value="NZ_RQTJ01000017.1"/>
</dbReference>
<dbReference type="AlphaFoldDB" id="A0A3P1B0L6"/>